<sequence>MFWRILSLHPPPNISTASHVTSARSRSINFELAAARAVRTADVAAHPAPGQRAAATLTTSRPPSAARPCALCSPQPAPSACRITRTRAGASPPASSTRRPLRAPAAMHAPRCACRSVPCPPTVKTAACAVNSLHRAQGSRDRRERLWHLRSTSGGLVSRKRRTEESAAHACARPCRGADAVPACSSRHPPPPPPPAAGEFAGVAGGDEALCGQSVVARALGRVGTPEWERAQLRREWLGAKLKGRLAKEGAGVDQRSGVAAVLGEARLS</sequence>
<protein>
    <submittedName>
        <fullName evidence="1">Uncharacterized protein</fullName>
    </submittedName>
</protein>
<keyword evidence="2" id="KW-1185">Reference proteome</keyword>
<organism evidence="1 2">
    <name type="scientific">Mycena pura</name>
    <dbReference type="NCBI Taxonomy" id="153505"/>
    <lineage>
        <taxon>Eukaryota</taxon>
        <taxon>Fungi</taxon>
        <taxon>Dikarya</taxon>
        <taxon>Basidiomycota</taxon>
        <taxon>Agaricomycotina</taxon>
        <taxon>Agaricomycetes</taxon>
        <taxon>Agaricomycetidae</taxon>
        <taxon>Agaricales</taxon>
        <taxon>Marasmiineae</taxon>
        <taxon>Mycenaceae</taxon>
        <taxon>Mycena</taxon>
    </lineage>
</organism>
<evidence type="ECO:0000313" key="2">
    <source>
        <dbReference type="Proteomes" id="UP001219525"/>
    </source>
</evidence>
<proteinExistence type="predicted"/>
<comment type="caution">
    <text evidence="1">The sequence shown here is derived from an EMBL/GenBank/DDBJ whole genome shotgun (WGS) entry which is preliminary data.</text>
</comment>
<dbReference type="Proteomes" id="UP001219525">
    <property type="component" value="Unassembled WGS sequence"/>
</dbReference>
<dbReference type="AlphaFoldDB" id="A0AAD6V3U6"/>
<name>A0AAD6V3U6_9AGAR</name>
<reference evidence="1" key="1">
    <citation type="submission" date="2023-03" db="EMBL/GenBank/DDBJ databases">
        <title>Massive genome expansion in bonnet fungi (Mycena s.s.) driven by repeated elements and novel gene families across ecological guilds.</title>
        <authorList>
            <consortium name="Lawrence Berkeley National Laboratory"/>
            <person name="Harder C.B."/>
            <person name="Miyauchi S."/>
            <person name="Viragh M."/>
            <person name="Kuo A."/>
            <person name="Thoen E."/>
            <person name="Andreopoulos B."/>
            <person name="Lu D."/>
            <person name="Skrede I."/>
            <person name="Drula E."/>
            <person name="Henrissat B."/>
            <person name="Morin E."/>
            <person name="Kohler A."/>
            <person name="Barry K."/>
            <person name="LaButti K."/>
            <person name="Morin E."/>
            <person name="Salamov A."/>
            <person name="Lipzen A."/>
            <person name="Mereny Z."/>
            <person name="Hegedus B."/>
            <person name="Baldrian P."/>
            <person name="Stursova M."/>
            <person name="Weitz H."/>
            <person name="Taylor A."/>
            <person name="Grigoriev I.V."/>
            <person name="Nagy L.G."/>
            <person name="Martin F."/>
            <person name="Kauserud H."/>
        </authorList>
    </citation>
    <scope>NUCLEOTIDE SEQUENCE</scope>
    <source>
        <strain evidence="1">9144</strain>
    </source>
</reference>
<gene>
    <name evidence="1" type="ORF">GGX14DRAFT_572445</name>
</gene>
<dbReference type="EMBL" id="JARJCW010000065">
    <property type="protein sequence ID" value="KAJ7200010.1"/>
    <property type="molecule type" value="Genomic_DNA"/>
</dbReference>
<accession>A0AAD6V3U6</accession>
<evidence type="ECO:0000313" key="1">
    <source>
        <dbReference type="EMBL" id="KAJ7200010.1"/>
    </source>
</evidence>